<dbReference type="AlphaFoldDB" id="A0AAX4A5D7"/>
<name>A0AAX4A5D7_LACLC</name>
<dbReference type="EMBL" id="CP133787">
    <property type="protein sequence ID" value="WMX69947.1"/>
    <property type="molecule type" value="Genomic_DNA"/>
</dbReference>
<reference evidence="3" key="2">
    <citation type="submission" date="2023-09" db="EMBL/GenBank/DDBJ databases">
        <authorList>
            <person name="Kim T.W."/>
        </authorList>
    </citation>
    <scope>NUCLEOTIDE SEQUENCE</scope>
    <source>
        <strain evidence="3">KCKM 0438</strain>
    </source>
</reference>
<evidence type="ECO:0000313" key="3">
    <source>
        <dbReference type="EMBL" id="WMX69947.1"/>
    </source>
</evidence>
<dbReference type="Proteomes" id="UP001254658">
    <property type="component" value="Chromosome"/>
</dbReference>
<feature type="domain" description="KilA-N DNA-binding" evidence="1">
    <location>
        <begin position="5"/>
        <end position="89"/>
    </location>
</feature>
<gene>
    <name evidence="3" type="ORF">RF668_08585</name>
</gene>
<sequence>MNELEITELNGQRVLTTQQIADGYGAKTRTIVDNFNNNRNRFEEGKHFILLEGEYLRVFKRENENFGFAQNINKLYLWTEKGALLHAKSLGTDEAWDMYDILVDTYFKVQEEKQLPQTPEQQIALLAQGNVNLNKKVEQIENSVLDLTDRFGLPSNKAKVLQKKVASKVYMFTGGKYSNAHKKLGAKVFREFYKDLNNRFDVVKYSDIPLSRYDEATEYLDMWQPSFNTTLEIRGLNSQTSFDFEA</sequence>
<evidence type="ECO:0000259" key="1">
    <source>
        <dbReference type="Pfam" id="PF10543"/>
    </source>
</evidence>
<accession>A0AAX4A5D7</accession>
<feature type="domain" description="ORF6C" evidence="2">
    <location>
        <begin position="122"/>
        <end position="233"/>
    </location>
</feature>
<dbReference type="InterPro" id="IPR018878">
    <property type="entry name" value="ORF6C_dom"/>
</dbReference>
<dbReference type="RefSeq" id="WP_270744414.1">
    <property type="nucleotide sequence ID" value="NZ_CP133787.1"/>
</dbReference>
<reference evidence="3" key="1">
    <citation type="journal article" date="2022" name="Microbiol. Spectr.">
        <title>Optimizing Conditions in the Acid Tolerance Test for Potential Probiotics Using Response Surface Methodology.</title>
        <authorList>
            <person name="Ko H.I."/>
            <person name="Jeong C.H."/>
            <person name="Hong S.W."/>
            <person name="Eun J.B."/>
            <person name="Kim T.W."/>
        </authorList>
    </citation>
    <scope>NUCLEOTIDE SEQUENCE</scope>
    <source>
        <strain evidence="3">KCKM 0438</strain>
    </source>
</reference>
<organism evidence="3 4">
    <name type="scientific">Lactococcus lactis subsp. cremoris</name>
    <name type="common">Streptococcus cremoris</name>
    <dbReference type="NCBI Taxonomy" id="1359"/>
    <lineage>
        <taxon>Bacteria</taxon>
        <taxon>Bacillati</taxon>
        <taxon>Bacillota</taxon>
        <taxon>Bacilli</taxon>
        <taxon>Lactobacillales</taxon>
        <taxon>Streptococcaceae</taxon>
        <taxon>Lactococcus</taxon>
    </lineage>
</organism>
<evidence type="ECO:0000259" key="2">
    <source>
        <dbReference type="Pfam" id="PF10552"/>
    </source>
</evidence>
<evidence type="ECO:0000313" key="4">
    <source>
        <dbReference type="Proteomes" id="UP001254658"/>
    </source>
</evidence>
<dbReference type="Pfam" id="PF10543">
    <property type="entry name" value="ORF6N"/>
    <property type="match status" value="1"/>
</dbReference>
<proteinExistence type="predicted"/>
<dbReference type="InterPro" id="IPR018873">
    <property type="entry name" value="KilA-N_DNA-bd_domain"/>
</dbReference>
<protein>
    <submittedName>
        <fullName evidence="3">ORF6C domain-containing protein</fullName>
    </submittedName>
</protein>
<dbReference type="Pfam" id="PF10552">
    <property type="entry name" value="ORF6C"/>
    <property type="match status" value="1"/>
</dbReference>